<accession>A0A6C7E9Y7</accession>
<gene>
    <name evidence="1" type="ORF">YM304_29570</name>
</gene>
<name>A0A6C7E9Y7_ILUCY</name>
<reference evidence="1 2" key="1">
    <citation type="journal article" date="2013" name="Int. J. Syst. Evol. Microbiol.">
        <title>Ilumatobacter nonamiense sp. nov. and Ilumatobacter coccineum sp. nov., isolated from seashore sand.</title>
        <authorList>
            <person name="Matsumoto A."/>
            <person name="Kasai H."/>
            <person name="Matsuo Y."/>
            <person name="Shizuri Y."/>
            <person name="Ichikawa N."/>
            <person name="Fujita N."/>
            <person name="Omura S."/>
            <person name="Takahashi Y."/>
        </authorList>
    </citation>
    <scope>NUCLEOTIDE SEQUENCE [LARGE SCALE GENOMIC DNA]</scope>
    <source>
        <strain evidence="2">NBRC 103263 / KCTC 29153 / YM16-304</strain>
    </source>
</reference>
<dbReference type="Proteomes" id="UP000011863">
    <property type="component" value="Chromosome"/>
</dbReference>
<proteinExistence type="predicted"/>
<dbReference type="KEGG" id="aym:YM304_29570"/>
<dbReference type="EMBL" id="AP012057">
    <property type="protein sequence ID" value="BAN03271.1"/>
    <property type="molecule type" value="Genomic_DNA"/>
</dbReference>
<organism evidence="1 2">
    <name type="scientific">Ilumatobacter coccineus (strain NBRC 103263 / KCTC 29153 / YM16-304)</name>
    <dbReference type="NCBI Taxonomy" id="1313172"/>
    <lineage>
        <taxon>Bacteria</taxon>
        <taxon>Bacillati</taxon>
        <taxon>Actinomycetota</taxon>
        <taxon>Acidimicrobiia</taxon>
        <taxon>Acidimicrobiales</taxon>
        <taxon>Ilumatobacteraceae</taxon>
        <taxon>Ilumatobacter</taxon>
    </lineage>
</organism>
<evidence type="ECO:0000313" key="1">
    <source>
        <dbReference type="EMBL" id="BAN03271.1"/>
    </source>
</evidence>
<dbReference type="AlphaFoldDB" id="A0A6C7E9Y7"/>
<evidence type="ECO:0008006" key="3">
    <source>
        <dbReference type="Google" id="ProtNLM"/>
    </source>
</evidence>
<dbReference type="RefSeq" id="WP_015442518.1">
    <property type="nucleotide sequence ID" value="NC_020520.1"/>
</dbReference>
<dbReference type="OrthoDB" id="4328209at2"/>
<keyword evidence="2" id="KW-1185">Reference proteome</keyword>
<sequence length="227" mass="23917">MTRDDTAPYDGSMTLQDRLVALGAHLDVESGAHLSERVLDRLDGDVGETDTGGRTAPWLRYAAATLPVVAIAAMAVPSSRDVIAGWFGLDGVRIERSVVPVPTASEPAEAPSDAVELPGPGESSEVMVDGQIVLVSVIEGALADDVLVKTLGPDTEIIEVDVDGAPGLWISGAPHELAYRSPDGIIEFVRVAGNTLVWQDGQRIDRLEGFDSLDEALAYAVMLGTDD</sequence>
<evidence type="ECO:0000313" key="2">
    <source>
        <dbReference type="Proteomes" id="UP000011863"/>
    </source>
</evidence>
<protein>
    <recommendedName>
        <fullName evidence="3">DUF4367 domain-containing protein</fullName>
    </recommendedName>
</protein>